<evidence type="ECO:0000313" key="6">
    <source>
        <dbReference type="Proteomes" id="UP000050517"/>
    </source>
</evidence>
<dbReference type="GO" id="GO:0016787">
    <property type="term" value="F:hydrolase activity"/>
    <property type="evidence" value="ECO:0007669"/>
    <property type="project" value="UniProtKB-KW"/>
</dbReference>
<dbReference type="InterPro" id="IPR016191">
    <property type="entry name" value="Ribonuclease/ribotoxin"/>
</dbReference>
<proteinExistence type="predicted"/>
<evidence type="ECO:0000256" key="3">
    <source>
        <dbReference type="SAM" id="MobiDB-lite"/>
    </source>
</evidence>
<name>A0A0Q0YFA8_9CORY</name>
<feature type="compositionally biased region" description="Polar residues" evidence="3">
    <location>
        <begin position="35"/>
        <end position="59"/>
    </location>
</feature>
<keyword evidence="4" id="KW-1133">Transmembrane helix</keyword>
<evidence type="ECO:0000313" key="5">
    <source>
        <dbReference type="EMBL" id="KQB85127.1"/>
    </source>
</evidence>
<dbReference type="Pfam" id="PF00545">
    <property type="entry name" value="Ribonuclease"/>
    <property type="match status" value="1"/>
</dbReference>
<keyword evidence="4" id="KW-0472">Membrane</keyword>
<keyword evidence="6" id="KW-1185">Reference proteome</keyword>
<dbReference type="InterPro" id="IPR000026">
    <property type="entry name" value="N1-like"/>
</dbReference>
<dbReference type="OrthoDB" id="5326845at2"/>
<sequence length="155" mass="16576">MTAQPSTRLRTILASVGGVALAAAAAWFGLDSGDSPGTSPTTQAAHTSVADSPASNSGATCALESLPPEADEVVETIMAGGPFEYPDNDGTRFGNYEGLLPQQDRNYYREYTVDTPGLSHRGPRRIVTGGEQPTDPEVWYYTSDHYESFCEIPDL</sequence>
<dbReference type="Gene3D" id="3.10.450.30">
    <property type="entry name" value="Microbial ribonucleases"/>
    <property type="match status" value="1"/>
</dbReference>
<dbReference type="Proteomes" id="UP000050517">
    <property type="component" value="Unassembled WGS sequence"/>
</dbReference>
<organism evidence="5 6">
    <name type="scientific">Corynebacterium oculi</name>
    <dbReference type="NCBI Taxonomy" id="1544416"/>
    <lineage>
        <taxon>Bacteria</taxon>
        <taxon>Bacillati</taxon>
        <taxon>Actinomycetota</taxon>
        <taxon>Actinomycetes</taxon>
        <taxon>Mycobacteriales</taxon>
        <taxon>Corynebacteriaceae</taxon>
        <taxon>Corynebacterium</taxon>
    </lineage>
</organism>
<evidence type="ECO:0000256" key="1">
    <source>
        <dbReference type="ARBA" id="ARBA00022722"/>
    </source>
</evidence>
<dbReference type="RefSeq" id="WP_055121499.1">
    <property type="nucleotide sequence ID" value="NZ_LKST01000001.1"/>
</dbReference>
<accession>A0A0Q0YFA8</accession>
<evidence type="ECO:0000256" key="4">
    <source>
        <dbReference type="SAM" id="Phobius"/>
    </source>
</evidence>
<dbReference type="EC" id="3.1.27.3" evidence="5"/>
<keyword evidence="2 5" id="KW-0378">Hydrolase</keyword>
<dbReference type="SUPFAM" id="SSF53933">
    <property type="entry name" value="Microbial ribonucleases"/>
    <property type="match status" value="1"/>
</dbReference>
<dbReference type="GO" id="GO:0004521">
    <property type="term" value="F:RNA endonuclease activity"/>
    <property type="evidence" value="ECO:0007669"/>
    <property type="project" value="InterPro"/>
</dbReference>
<dbReference type="AlphaFoldDB" id="A0A0Q0YFA8"/>
<dbReference type="GO" id="GO:0003723">
    <property type="term" value="F:RNA binding"/>
    <property type="evidence" value="ECO:0007669"/>
    <property type="project" value="InterPro"/>
</dbReference>
<gene>
    <name evidence="5" type="primary">rnaSA</name>
    <name evidence="5" type="ORF">Cocul_00262</name>
</gene>
<keyword evidence="4" id="KW-0812">Transmembrane</keyword>
<feature type="transmembrane region" description="Helical" evidence="4">
    <location>
        <begin position="12"/>
        <end position="30"/>
    </location>
</feature>
<keyword evidence="1" id="KW-0540">Nuclease</keyword>
<dbReference type="PATRIC" id="fig|1544416.3.peg.268"/>
<dbReference type="STRING" id="1544416.Cocul_00262"/>
<reference evidence="5 6" key="1">
    <citation type="submission" date="2015-10" db="EMBL/GenBank/DDBJ databases">
        <title>Corynebacteirum lowii and Corynebacterium oculi species nova, derived from human clinical disease and and emended description of Corynebacterium mastiditis.</title>
        <authorList>
            <person name="Bernard K."/>
            <person name="Pacheco A.L."/>
            <person name="Mcdougall C."/>
            <person name="Burtx T."/>
            <person name="Weibe D."/>
            <person name="Tyler S."/>
            <person name="Olson A.B."/>
            <person name="Cnockaert M."/>
            <person name="Eguchi H."/>
            <person name="Kuwahara T."/>
            <person name="Nakayama-Imaohji H."/>
            <person name="Boudewijins M."/>
            <person name="Van Hoecke F."/>
            <person name="Bernier A.-M."/>
            <person name="Vandamme P."/>
        </authorList>
    </citation>
    <scope>NUCLEOTIDE SEQUENCE [LARGE SCALE GENOMIC DNA]</scope>
    <source>
        <strain evidence="5 6">NML 130210</strain>
    </source>
</reference>
<feature type="region of interest" description="Disordered" evidence="3">
    <location>
        <begin position="35"/>
        <end position="62"/>
    </location>
</feature>
<evidence type="ECO:0000256" key="2">
    <source>
        <dbReference type="ARBA" id="ARBA00022801"/>
    </source>
</evidence>
<dbReference type="EMBL" id="LKST01000001">
    <property type="protein sequence ID" value="KQB85127.1"/>
    <property type="molecule type" value="Genomic_DNA"/>
</dbReference>
<protein>
    <submittedName>
        <fullName evidence="5">Guanyl-specific ribonuclease Sa</fullName>
        <ecNumber evidence="5">3.1.27.3</ecNumber>
    </submittedName>
</protein>
<comment type="caution">
    <text evidence="5">The sequence shown here is derived from an EMBL/GenBank/DDBJ whole genome shotgun (WGS) entry which is preliminary data.</text>
</comment>